<accession>A0A6A5GRW7</accession>
<reference evidence="3 4" key="1">
    <citation type="submission" date="2019-12" db="EMBL/GenBank/DDBJ databases">
        <title>Chromosome-level assembly of the Caenorhabditis remanei genome.</title>
        <authorList>
            <person name="Teterina A.A."/>
            <person name="Willis J.H."/>
            <person name="Phillips P.C."/>
        </authorList>
    </citation>
    <scope>NUCLEOTIDE SEQUENCE [LARGE SCALE GENOMIC DNA]</scope>
    <source>
        <strain evidence="3 4">PX506</strain>
        <tissue evidence="3">Whole organism</tissue>
    </source>
</reference>
<dbReference type="Proteomes" id="UP000483820">
    <property type="component" value="Chromosome IV"/>
</dbReference>
<dbReference type="EMBL" id="WUAV01000004">
    <property type="protein sequence ID" value="KAF1757275.1"/>
    <property type="molecule type" value="Genomic_DNA"/>
</dbReference>
<evidence type="ECO:0000313" key="3">
    <source>
        <dbReference type="EMBL" id="KAF1757275.1"/>
    </source>
</evidence>
<proteinExistence type="predicted"/>
<dbReference type="RefSeq" id="XP_053584731.1">
    <property type="nucleotide sequence ID" value="XM_053729959.1"/>
</dbReference>
<dbReference type="SUPFAM" id="SSF52058">
    <property type="entry name" value="L domain-like"/>
    <property type="match status" value="1"/>
</dbReference>
<dbReference type="Pfam" id="PF01030">
    <property type="entry name" value="Recep_L_domain"/>
    <property type="match status" value="1"/>
</dbReference>
<protein>
    <recommendedName>
        <fullName evidence="2">Receptor L-domain domain-containing protein</fullName>
    </recommendedName>
</protein>
<name>A0A6A5GRW7_CAERE</name>
<dbReference type="InterPro" id="IPR036941">
    <property type="entry name" value="Rcpt_L-dom_sf"/>
</dbReference>
<dbReference type="GeneID" id="9825652"/>
<dbReference type="CTD" id="9825652"/>
<evidence type="ECO:0000256" key="1">
    <source>
        <dbReference type="SAM" id="Phobius"/>
    </source>
</evidence>
<keyword evidence="1" id="KW-0472">Membrane</keyword>
<gene>
    <name evidence="3" type="ORF">GCK72_013730</name>
</gene>
<feature type="domain" description="Receptor L-domain" evidence="2">
    <location>
        <begin position="46"/>
        <end position="153"/>
    </location>
</feature>
<dbReference type="KEGG" id="crq:GCK72_013730"/>
<comment type="caution">
    <text evidence="3">The sequence shown here is derived from an EMBL/GenBank/DDBJ whole genome shotgun (WGS) entry which is preliminary data.</text>
</comment>
<organism evidence="3 4">
    <name type="scientific">Caenorhabditis remanei</name>
    <name type="common">Caenorhabditis vulgaris</name>
    <dbReference type="NCBI Taxonomy" id="31234"/>
    <lineage>
        <taxon>Eukaryota</taxon>
        <taxon>Metazoa</taxon>
        <taxon>Ecdysozoa</taxon>
        <taxon>Nematoda</taxon>
        <taxon>Chromadorea</taxon>
        <taxon>Rhabditida</taxon>
        <taxon>Rhabditina</taxon>
        <taxon>Rhabditomorpha</taxon>
        <taxon>Rhabditoidea</taxon>
        <taxon>Rhabditidae</taxon>
        <taxon>Peloderinae</taxon>
        <taxon>Caenorhabditis</taxon>
    </lineage>
</organism>
<dbReference type="InterPro" id="IPR053079">
    <property type="entry name" value="SPS2_domain"/>
</dbReference>
<dbReference type="InterPro" id="IPR000494">
    <property type="entry name" value="Rcpt_L-dom"/>
</dbReference>
<keyword evidence="1" id="KW-1133">Transmembrane helix</keyword>
<feature type="transmembrane region" description="Helical" evidence="1">
    <location>
        <begin position="184"/>
        <end position="203"/>
    </location>
</feature>
<evidence type="ECO:0000313" key="4">
    <source>
        <dbReference type="Proteomes" id="UP000483820"/>
    </source>
</evidence>
<keyword evidence="1" id="KW-0812">Transmembrane</keyword>
<sequence>MANSSSFPTREDKEKIFRMMFEAQNKFRQACCLWSEKKKYKRTTSDCEHIKGDVILENNVDAISFQSLLDIREIQGSLVLRNTTILEFGLPLLERIGFDDRDKSRSKASLIIENNKYLTHLRIRKLVEIVKHSSQKHAIVENNPNLKIDAKQYEIFKKAANGSLDFEHFNPPWRRYIRGITYELWPYFLFGFMIIIVFTHHFIMLERKDKEMIDCLNKMRDSTIAAELLIQTPMDVTLAFDMDVLHLCTDQTELIKKIEKLLNENMPAFKGASSEVVSNKE</sequence>
<evidence type="ECO:0000259" key="2">
    <source>
        <dbReference type="Pfam" id="PF01030"/>
    </source>
</evidence>
<dbReference type="PANTHER" id="PTHR21662">
    <property type="entry name" value="RECEPTOR PROTEIN-TYROSINE KINASE"/>
    <property type="match status" value="1"/>
</dbReference>
<dbReference type="PANTHER" id="PTHR21662:SF5">
    <property type="entry name" value="RECEPTOR L-DOMAIN DOMAIN-CONTAINING PROTEIN"/>
    <property type="match status" value="1"/>
</dbReference>
<dbReference type="AlphaFoldDB" id="A0A6A5GRW7"/>
<dbReference type="Gene3D" id="3.80.20.20">
    <property type="entry name" value="Receptor L-domain"/>
    <property type="match status" value="1"/>
</dbReference>